<organism evidence="1">
    <name type="scientific">Arundo donax</name>
    <name type="common">Giant reed</name>
    <name type="synonym">Donax arundinaceus</name>
    <dbReference type="NCBI Taxonomy" id="35708"/>
    <lineage>
        <taxon>Eukaryota</taxon>
        <taxon>Viridiplantae</taxon>
        <taxon>Streptophyta</taxon>
        <taxon>Embryophyta</taxon>
        <taxon>Tracheophyta</taxon>
        <taxon>Spermatophyta</taxon>
        <taxon>Magnoliopsida</taxon>
        <taxon>Liliopsida</taxon>
        <taxon>Poales</taxon>
        <taxon>Poaceae</taxon>
        <taxon>PACMAD clade</taxon>
        <taxon>Arundinoideae</taxon>
        <taxon>Arundineae</taxon>
        <taxon>Arundo</taxon>
    </lineage>
</organism>
<proteinExistence type="predicted"/>
<name>A0A0A9DXQ5_ARUDO</name>
<reference evidence="1" key="2">
    <citation type="journal article" date="2015" name="Data Brief">
        <title>Shoot transcriptome of the giant reed, Arundo donax.</title>
        <authorList>
            <person name="Barrero R.A."/>
            <person name="Guerrero F.D."/>
            <person name="Moolhuijzen P."/>
            <person name="Goolsby J.A."/>
            <person name="Tidwell J."/>
            <person name="Bellgard S.E."/>
            <person name="Bellgard M.I."/>
        </authorList>
    </citation>
    <scope>NUCLEOTIDE SEQUENCE</scope>
    <source>
        <tissue evidence="1">Shoot tissue taken approximately 20 cm above the soil surface</tissue>
    </source>
</reference>
<dbReference type="EMBL" id="GBRH01207435">
    <property type="protein sequence ID" value="JAD90460.1"/>
    <property type="molecule type" value="Transcribed_RNA"/>
</dbReference>
<reference evidence="1" key="1">
    <citation type="submission" date="2014-09" db="EMBL/GenBank/DDBJ databases">
        <authorList>
            <person name="Magalhaes I.L.F."/>
            <person name="Oliveira U."/>
            <person name="Santos F.R."/>
            <person name="Vidigal T.H.D.A."/>
            <person name="Brescovit A.D."/>
            <person name="Santos A.J."/>
        </authorList>
    </citation>
    <scope>NUCLEOTIDE SEQUENCE</scope>
    <source>
        <tissue evidence="1">Shoot tissue taken approximately 20 cm above the soil surface</tissue>
    </source>
</reference>
<evidence type="ECO:0000313" key="1">
    <source>
        <dbReference type="EMBL" id="JAD90460.1"/>
    </source>
</evidence>
<accession>A0A0A9DXQ5</accession>
<protein>
    <submittedName>
        <fullName evidence="1">Uncharacterized protein</fullName>
    </submittedName>
</protein>
<dbReference type="AlphaFoldDB" id="A0A0A9DXQ5"/>
<sequence length="104" mass="12124">MAEDDIHDSLVQWVERFYPRKYALVIYLSPFSSDSGTRIFGLFSAPSYQYLSPFSSDLTRCWMVKSRYAARLLSKPVSCWIQCTRWLPGSKPLIYVVETVKPKF</sequence>